<feature type="binding site" evidence="2">
    <location>
        <begin position="98"/>
        <end position="99"/>
    </location>
    <ligand>
        <name>S-adenosyl-L-methionine</name>
        <dbReference type="ChEBI" id="CHEBI:59789"/>
    </ligand>
</feature>
<feature type="binding site" evidence="1">
    <location>
        <position position="7"/>
    </location>
    <ligand>
        <name>Zn(2+)</name>
        <dbReference type="ChEBI" id="CHEBI:29105"/>
    </ligand>
</feature>
<keyword evidence="5" id="KW-0808">Transferase</keyword>
<keyword evidence="1" id="KW-0479">Metal-binding</keyword>
<dbReference type="RefSeq" id="WP_153495233.1">
    <property type="nucleotide sequence ID" value="NZ_CAXYUY010000001.1"/>
</dbReference>
<accession>A0A7X1Z716</accession>
<dbReference type="CDD" id="cd02440">
    <property type="entry name" value="AdoMet_MTases"/>
    <property type="match status" value="1"/>
</dbReference>
<keyword evidence="2" id="KW-0949">S-adenosyl-L-methionine</keyword>
<dbReference type="EMBL" id="WITJ01000003">
    <property type="protein sequence ID" value="MQW38787.1"/>
    <property type="molecule type" value="Genomic_DNA"/>
</dbReference>
<feature type="domain" description="Methyltransferase" evidence="3">
    <location>
        <begin position="91"/>
        <end position="171"/>
    </location>
</feature>
<evidence type="ECO:0000259" key="4">
    <source>
        <dbReference type="Pfam" id="PF21302"/>
    </source>
</evidence>
<dbReference type="GO" id="GO:0008168">
    <property type="term" value="F:methyltransferase activity"/>
    <property type="evidence" value="ECO:0007669"/>
    <property type="project" value="UniProtKB-KW"/>
</dbReference>
<feature type="domain" description="23S rRNA (guanine(745)-N(1))-methyltransferase N-terminal" evidence="4">
    <location>
        <begin position="6"/>
        <end position="40"/>
    </location>
</feature>
<evidence type="ECO:0000259" key="3">
    <source>
        <dbReference type="Pfam" id="PF13649"/>
    </source>
</evidence>
<dbReference type="InterPro" id="IPR016718">
    <property type="entry name" value="rRNA_m1G-MeTrfase_A_prd"/>
</dbReference>
<evidence type="ECO:0000313" key="6">
    <source>
        <dbReference type="Proteomes" id="UP000439550"/>
    </source>
</evidence>
<feature type="binding site" evidence="2">
    <location>
        <position position="66"/>
    </location>
    <ligand>
        <name>S-adenosyl-L-methionine</name>
        <dbReference type="ChEBI" id="CHEBI:59789"/>
    </ligand>
</feature>
<feature type="binding site" evidence="2">
    <location>
        <position position="186"/>
    </location>
    <ligand>
        <name>S-adenosyl-L-methionine</name>
        <dbReference type="ChEBI" id="CHEBI:59789"/>
    </ligand>
</feature>
<dbReference type="PANTHER" id="PTHR43460:SF1">
    <property type="entry name" value="METHYLTRANSFERASE TYPE 11 DOMAIN-CONTAINING PROTEIN"/>
    <property type="match status" value="1"/>
</dbReference>
<dbReference type="PANTHER" id="PTHR43460">
    <property type="entry name" value="METHYLTRANSFERASE"/>
    <property type="match status" value="1"/>
</dbReference>
<evidence type="ECO:0000256" key="2">
    <source>
        <dbReference type="PIRSR" id="PIRSR018249-2"/>
    </source>
</evidence>
<gene>
    <name evidence="5" type="ORF">GHI93_02330</name>
</gene>
<evidence type="ECO:0000256" key="1">
    <source>
        <dbReference type="PIRSR" id="PIRSR018249-1"/>
    </source>
</evidence>
<dbReference type="InterPro" id="IPR048647">
    <property type="entry name" value="RlmA_N"/>
</dbReference>
<dbReference type="InterPro" id="IPR029063">
    <property type="entry name" value="SAM-dependent_MTases_sf"/>
</dbReference>
<dbReference type="SUPFAM" id="SSF53335">
    <property type="entry name" value="S-adenosyl-L-methionine-dependent methyltransferases"/>
    <property type="match status" value="1"/>
</dbReference>
<keyword evidence="6" id="KW-1185">Reference proteome</keyword>
<name>A0A7X1Z716_9LACT</name>
<dbReference type="OrthoDB" id="5522265at2"/>
<dbReference type="Pfam" id="PF13649">
    <property type="entry name" value="Methyltransf_25"/>
    <property type="match status" value="1"/>
</dbReference>
<dbReference type="Proteomes" id="UP000439550">
    <property type="component" value="Unassembled WGS sequence"/>
</dbReference>
<protein>
    <submittedName>
        <fullName evidence="5">Methyltransferase domain-containing protein</fullName>
    </submittedName>
</protein>
<dbReference type="AlphaFoldDB" id="A0A7X1Z716"/>
<dbReference type="InterPro" id="IPR052939">
    <property type="entry name" value="23S_rRNA_MeTrnsfrase_RlmA"/>
</dbReference>
<evidence type="ECO:0000313" key="5">
    <source>
        <dbReference type="EMBL" id="MQW38787.1"/>
    </source>
</evidence>
<dbReference type="PIRSF" id="PIRSF018249">
    <property type="entry name" value="MyrA_prd"/>
    <property type="match status" value="1"/>
</dbReference>
<dbReference type="GO" id="GO:0046872">
    <property type="term" value="F:metal ion binding"/>
    <property type="evidence" value="ECO:0007669"/>
    <property type="project" value="UniProtKB-KW"/>
</dbReference>
<sequence>MISILKCPVCGEILERKERVFLCSNAHSFDLAKEGYLNLVLNAKKTAGDAKEMMTARRNFLAHGYYSPLSDALNATLLDACSKIALPQPSIVDIGCGEGYYLSRFQEKTDQNFDGYGLDISKIGIRMAAKRDKNLQWIVANFAHLPFMDHSISILLSMFAEYSVEEMDRILTQDGAIVIVRAGSNHLIELKNIIYPVIHEKEKSETIKPFFDYDIQRHTLSYQVLITSKEDLMSLLLMTPHYWKIKPSGLAHLKTYDQLTVTVNIEIDLLYRKIHIQ</sequence>
<dbReference type="GO" id="GO:0032259">
    <property type="term" value="P:methylation"/>
    <property type="evidence" value="ECO:0007669"/>
    <property type="project" value="UniProtKB-KW"/>
</dbReference>
<dbReference type="Pfam" id="PF21302">
    <property type="entry name" value="Zn_ribbon_RlmA"/>
    <property type="match status" value="1"/>
</dbReference>
<feature type="binding site" evidence="1">
    <location>
        <position position="10"/>
    </location>
    <ligand>
        <name>Zn(2+)</name>
        <dbReference type="ChEBI" id="CHEBI:29105"/>
    </ligand>
</feature>
<feature type="binding site" evidence="1">
    <location>
        <position position="23"/>
    </location>
    <ligand>
        <name>Zn(2+)</name>
        <dbReference type="ChEBI" id="CHEBI:29105"/>
    </ligand>
</feature>
<organism evidence="5 6">
    <name type="scientific">Lactococcus hircilactis</name>
    <dbReference type="NCBI Taxonomy" id="1494462"/>
    <lineage>
        <taxon>Bacteria</taxon>
        <taxon>Bacillati</taxon>
        <taxon>Bacillota</taxon>
        <taxon>Bacilli</taxon>
        <taxon>Lactobacillales</taxon>
        <taxon>Streptococcaceae</taxon>
        <taxon>Lactococcus</taxon>
    </lineage>
</organism>
<dbReference type="InterPro" id="IPR041698">
    <property type="entry name" value="Methyltransf_25"/>
</dbReference>
<feature type="binding site" evidence="1">
    <location>
        <position position="27"/>
    </location>
    <ligand>
        <name>Zn(2+)</name>
        <dbReference type="ChEBI" id="CHEBI:29105"/>
    </ligand>
</feature>
<dbReference type="Gene3D" id="3.40.50.150">
    <property type="entry name" value="Vaccinia Virus protein VP39"/>
    <property type="match status" value="1"/>
</dbReference>
<keyword evidence="5" id="KW-0489">Methyltransferase</keyword>
<reference evidence="5 6" key="1">
    <citation type="submission" date="2019-10" db="EMBL/GenBank/DDBJ databases">
        <authorList>
            <person name="Dong K."/>
        </authorList>
    </citation>
    <scope>NUCLEOTIDE SEQUENCE [LARGE SCALE GENOMIC DNA]</scope>
    <source>
        <strain evidence="5 6">DSM 28960</strain>
    </source>
</reference>
<proteinExistence type="predicted"/>
<keyword evidence="1" id="KW-0862">Zinc</keyword>
<comment type="caution">
    <text evidence="5">The sequence shown here is derived from an EMBL/GenBank/DDBJ whole genome shotgun (WGS) entry which is preliminary data.</text>
</comment>